<protein>
    <submittedName>
        <fullName evidence="3">Biotin--[acetyl-CoA-carboxylase] ligase</fullName>
        <ecNumber evidence="3">6.3.4.15</ecNumber>
    </submittedName>
</protein>
<dbReference type="CDD" id="cd16442">
    <property type="entry name" value="BPL"/>
    <property type="match status" value="1"/>
</dbReference>
<evidence type="ECO:0000313" key="4">
    <source>
        <dbReference type="Proteomes" id="UP001244787"/>
    </source>
</evidence>
<name>A0ABT8DNF2_9FLAO</name>
<evidence type="ECO:0000259" key="2">
    <source>
        <dbReference type="PROSITE" id="PS51733"/>
    </source>
</evidence>
<proteinExistence type="predicted"/>
<dbReference type="InterPro" id="IPR004408">
    <property type="entry name" value="Biotin_CoA_COase_ligase"/>
</dbReference>
<dbReference type="InterPro" id="IPR004143">
    <property type="entry name" value="BPL_LPL_catalytic"/>
</dbReference>
<organism evidence="3 4">
    <name type="scientific">Aequorivita aurantiaca</name>
    <dbReference type="NCBI Taxonomy" id="3053356"/>
    <lineage>
        <taxon>Bacteria</taxon>
        <taxon>Pseudomonadati</taxon>
        <taxon>Bacteroidota</taxon>
        <taxon>Flavobacteriia</taxon>
        <taxon>Flavobacteriales</taxon>
        <taxon>Flavobacteriaceae</taxon>
        <taxon>Aequorivita</taxon>
    </lineage>
</organism>
<keyword evidence="4" id="KW-1185">Reference proteome</keyword>
<accession>A0ABT8DNF2</accession>
<sequence>MNLIKLSAIDSTNSYLKILAKETRVDDRTVVIAEKQISGRGQMGNGWVSKEGESLTFSIFKEFDELFADNQFIISMAVSLGILEGFKPLNIPKISIKWPNDILSANKKIGGILIENVLEGSRVKHSIIGIGINVNETVFTNLPQASSLKLQTGIDFNLDEVFQIILKSVFNYLNNLSEIDFSEMKQLYQKHLFKGNKISVFENPNGFRYNGIIRGVSDMGELLIETENTAIKKFQLKEVKLIY</sequence>
<dbReference type="PANTHER" id="PTHR12835">
    <property type="entry name" value="BIOTIN PROTEIN LIGASE"/>
    <property type="match status" value="1"/>
</dbReference>
<evidence type="ECO:0000256" key="1">
    <source>
        <dbReference type="ARBA" id="ARBA00022598"/>
    </source>
</evidence>
<dbReference type="PANTHER" id="PTHR12835:SF5">
    <property type="entry name" value="BIOTIN--PROTEIN LIGASE"/>
    <property type="match status" value="1"/>
</dbReference>
<dbReference type="Proteomes" id="UP001244787">
    <property type="component" value="Unassembled WGS sequence"/>
</dbReference>
<dbReference type="NCBIfam" id="TIGR00121">
    <property type="entry name" value="birA_ligase"/>
    <property type="match status" value="1"/>
</dbReference>
<gene>
    <name evidence="3" type="ORF">QRD02_09390</name>
</gene>
<dbReference type="Gene3D" id="3.30.930.10">
    <property type="entry name" value="Bira Bifunctional Protein, Domain 2"/>
    <property type="match status" value="1"/>
</dbReference>
<dbReference type="EC" id="6.3.4.15" evidence="3"/>
<evidence type="ECO:0000313" key="3">
    <source>
        <dbReference type="EMBL" id="MDN3724597.1"/>
    </source>
</evidence>
<dbReference type="EMBL" id="JAUGQQ010000005">
    <property type="protein sequence ID" value="MDN3724597.1"/>
    <property type="molecule type" value="Genomic_DNA"/>
</dbReference>
<dbReference type="RefSeq" id="WP_290254686.1">
    <property type="nucleotide sequence ID" value="NZ_JAUGQQ010000005.1"/>
</dbReference>
<dbReference type="InterPro" id="IPR045864">
    <property type="entry name" value="aa-tRNA-synth_II/BPL/LPL"/>
</dbReference>
<dbReference type="PROSITE" id="PS51733">
    <property type="entry name" value="BPL_LPL_CATALYTIC"/>
    <property type="match status" value="1"/>
</dbReference>
<dbReference type="SUPFAM" id="SSF55681">
    <property type="entry name" value="Class II aaRS and biotin synthetases"/>
    <property type="match status" value="1"/>
</dbReference>
<keyword evidence="1 3" id="KW-0436">Ligase</keyword>
<feature type="domain" description="BPL/LPL catalytic" evidence="2">
    <location>
        <begin position="1"/>
        <end position="177"/>
    </location>
</feature>
<reference evidence="3 4" key="1">
    <citation type="submission" date="2023-06" db="EMBL/GenBank/DDBJ databases">
        <authorList>
            <person name="Ye Y.-Q."/>
            <person name="Du Z.-J."/>
        </authorList>
    </citation>
    <scope>NUCLEOTIDE SEQUENCE [LARGE SCALE GENOMIC DNA]</scope>
    <source>
        <strain evidence="3 4">SDUM287046</strain>
    </source>
</reference>
<comment type="caution">
    <text evidence="3">The sequence shown here is derived from an EMBL/GenBank/DDBJ whole genome shotgun (WGS) entry which is preliminary data.</text>
</comment>
<dbReference type="Pfam" id="PF03099">
    <property type="entry name" value="BPL_LplA_LipB"/>
    <property type="match status" value="1"/>
</dbReference>
<dbReference type="GO" id="GO:0004077">
    <property type="term" value="F:biotin--[biotin carboxyl-carrier protein] ligase activity"/>
    <property type="evidence" value="ECO:0007669"/>
    <property type="project" value="UniProtKB-EC"/>
</dbReference>